<protein>
    <submittedName>
        <fullName evidence="1">Uncharacterized protein</fullName>
    </submittedName>
</protein>
<proteinExistence type="predicted"/>
<dbReference type="AlphaFoldDB" id="A0A7G5GNA5"/>
<organism evidence="1 2">
    <name type="scientific">Spirosoma foliorum</name>
    <dbReference type="NCBI Taxonomy" id="2710596"/>
    <lineage>
        <taxon>Bacteria</taxon>
        <taxon>Pseudomonadati</taxon>
        <taxon>Bacteroidota</taxon>
        <taxon>Cytophagia</taxon>
        <taxon>Cytophagales</taxon>
        <taxon>Cytophagaceae</taxon>
        <taxon>Spirosoma</taxon>
    </lineage>
</organism>
<dbReference type="Proteomes" id="UP000515369">
    <property type="component" value="Chromosome"/>
</dbReference>
<dbReference type="RefSeq" id="WP_182457464.1">
    <property type="nucleotide sequence ID" value="NZ_CP059732.1"/>
</dbReference>
<dbReference type="EMBL" id="CP059732">
    <property type="protein sequence ID" value="QMW00347.1"/>
    <property type="molecule type" value="Genomic_DNA"/>
</dbReference>
<dbReference type="KEGG" id="sfol:H3H32_20250"/>
<gene>
    <name evidence="1" type="ORF">H3H32_20250</name>
</gene>
<accession>A0A7G5GNA5</accession>
<reference evidence="1 2" key="1">
    <citation type="submission" date="2020-07" db="EMBL/GenBank/DDBJ databases">
        <title>Spirosoma foliorum sp. nov., isolated from the leaves on the Nejang mountain Korea, Republic of.</title>
        <authorList>
            <person name="Ho H."/>
            <person name="Lee Y.-J."/>
            <person name="Nurcahyanto D.-A."/>
            <person name="Kim S.-G."/>
        </authorList>
    </citation>
    <scope>NUCLEOTIDE SEQUENCE [LARGE SCALE GENOMIC DNA]</scope>
    <source>
        <strain evidence="1 2">PL0136</strain>
    </source>
</reference>
<evidence type="ECO:0000313" key="2">
    <source>
        <dbReference type="Proteomes" id="UP000515369"/>
    </source>
</evidence>
<evidence type="ECO:0000313" key="1">
    <source>
        <dbReference type="EMBL" id="QMW00347.1"/>
    </source>
</evidence>
<name>A0A7G5GNA5_9BACT</name>
<sequence>MTIPIPSLDRYITVPALGLCAAPRFFILTLPDETTVSANPIDGMAAMEWASSPQK</sequence>
<keyword evidence="2" id="KW-1185">Reference proteome</keyword>